<evidence type="ECO:0000313" key="1">
    <source>
        <dbReference type="EMBL" id="OAD91142.1"/>
    </source>
</evidence>
<dbReference type="STRING" id="1385699.A7A78_04850"/>
<dbReference type="RefSeq" id="WP_068762231.1">
    <property type="nucleotide sequence ID" value="NZ_LXIE01000023.1"/>
</dbReference>
<dbReference type="Pfam" id="PF14109">
    <property type="entry name" value="GldH_lipo"/>
    <property type="match status" value="1"/>
</dbReference>
<keyword evidence="2" id="KW-1185">Reference proteome</keyword>
<dbReference type="OrthoDB" id="982482at2"/>
<accession>A0A1A9LEM6</accession>
<dbReference type="NCBIfam" id="TIGR03511">
    <property type="entry name" value="GldH_lipo"/>
    <property type="match status" value="1"/>
</dbReference>
<keyword evidence="1" id="KW-0449">Lipoprotein</keyword>
<evidence type="ECO:0000313" key="2">
    <source>
        <dbReference type="Proteomes" id="UP000077552"/>
    </source>
</evidence>
<name>A0A1A9LEM6_9FLAO</name>
<reference evidence="1 2" key="1">
    <citation type="submission" date="2016-05" db="EMBL/GenBank/DDBJ databases">
        <title>Genome sequencing of Vitellibacter soesokkakensis RSSK-12.</title>
        <authorList>
            <person name="Thevarajoo S."/>
            <person name="Selvaratnam C."/>
            <person name="Goh K.M."/>
            <person name="Chan K.-G."/>
            <person name="Chong C.S."/>
        </authorList>
    </citation>
    <scope>NUCLEOTIDE SEQUENCE [LARGE SCALE GENOMIC DNA]</scope>
    <source>
        <strain evidence="1 2">RSSK-12</strain>
    </source>
</reference>
<dbReference type="InterPro" id="IPR020018">
    <property type="entry name" value="Motility-assoc_lipoprot_GldH"/>
</dbReference>
<dbReference type="PROSITE" id="PS51257">
    <property type="entry name" value="PROKAR_LIPOPROTEIN"/>
    <property type="match status" value="1"/>
</dbReference>
<proteinExistence type="predicted"/>
<organism evidence="1 2">
    <name type="scientific">Aequorivita soesokkakensis</name>
    <dbReference type="NCBI Taxonomy" id="1385699"/>
    <lineage>
        <taxon>Bacteria</taxon>
        <taxon>Pseudomonadati</taxon>
        <taxon>Bacteroidota</taxon>
        <taxon>Flavobacteriia</taxon>
        <taxon>Flavobacteriales</taxon>
        <taxon>Flavobacteriaceae</taxon>
        <taxon>Aequorivita</taxon>
    </lineage>
</organism>
<protein>
    <submittedName>
        <fullName evidence="1">Gliding motility lipoprotein GldH</fullName>
    </submittedName>
</protein>
<dbReference type="EMBL" id="LXIE01000023">
    <property type="protein sequence ID" value="OAD91142.1"/>
    <property type="molecule type" value="Genomic_DNA"/>
</dbReference>
<gene>
    <name evidence="1" type="ORF">A7A78_04850</name>
</gene>
<dbReference type="Proteomes" id="UP000077552">
    <property type="component" value="Unassembled WGS sequence"/>
</dbReference>
<dbReference type="AlphaFoldDB" id="A0A1A9LEM6"/>
<comment type="caution">
    <text evidence="1">The sequence shown here is derived from an EMBL/GenBank/DDBJ whole genome shotgun (WGS) entry which is preliminary data.</text>
</comment>
<sequence length="161" mass="18311">MNKVLAFFLLIGIFTSCESNTVFSETRAMDGFWGAEEVVEFKLPELDSIKKYNLFLNIRNTNEYKFNNLFLIVSMNFPHGKTVTDTLEYRMANPDGSWMGQGIGDVKENKLFYKEHVSFFEDGIYTITIAQAMRNNGEVEGVTKLEGITDVGFSVEEASKQ</sequence>